<organism evidence="6 7">
    <name type="scientific">Dunaliella salina</name>
    <name type="common">Green alga</name>
    <name type="synonym">Protococcus salinus</name>
    <dbReference type="NCBI Taxonomy" id="3046"/>
    <lineage>
        <taxon>Eukaryota</taxon>
        <taxon>Viridiplantae</taxon>
        <taxon>Chlorophyta</taxon>
        <taxon>core chlorophytes</taxon>
        <taxon>Chlorophyceae</taxon>
        <taxon>CS clade</taxon>
        <taxon>Chlamydomonadales</taxon>
        <taxon>Dunaliellaceae</taxon>
        <taxon>Dunaliella</taxon>
    </lineage>
</organism>
<dbReference type="InterPro" id="IPR005351">
    <property type="entry name" value="ASTER"/>
</dbReference>
<protein>
    <submittedName>
        <fullName evidence="6">Uncharacterized protein</fullName>
    </submittedName>
</protein>
<keyword evidence="3 5" id="KW-1133">Transmembrane helix</keyword>
<evidence type="ECO:0000313" key="7">
    <source>
        <dbReference type="Proteomes" id="UP000815325"/>
    </source>
</evidence>
<evidence type="ECO:0000256" key="2">
    <source>
        <dbReference type="ARBA" id="ARBA00022692"/>
    </source>
</evidence>
<evidence type="ECO:0000256" key="5">
    <source>
        <dbReference type="SAM" id="Phobius"/>
    </source>
</evidence>
<gene>
    <name evidence="6" type="ORF">DUNSADRAFT_15206</name>
</gene>
<evidence type="ECO:0000256" key="4">
    <source>
        <dbReference type="ARBA" id="ARBA00023136"/>
    </source>
</evidence>
<proteinExistence type="predicted"/>
<evidence type="ECO:0000313" key="6">
    <source>
        <dbReference type="EMBL" id="KAF5829986.1"/>
    </source>
</evidence>
<name>A0ABQ7G5U4_DUNSA</name>
<feature type="transmembrane region" description="Helical" evidence="5">
    <location>
        <begin position="81"/>
        <end position="102"/>
    </location>
</feature>
<keyword evidence="7" id="KW-1185">Reference proteome</keyword>
<feature type="transmembrane region" description="Helical" evidence="5">
    <location>
        <begin position="42"/>
        <end position="61"/>
    </location>
</feature>
<reference evidence="6" key="1">
    <citation type="submission" date="2017-08" db="EMBL/GenBank/DDBJ databases">
        <authorList>
            <person name="Polle J.E."/>
            <person name="Barry K."/>
            <person name="Cushman J."/>
            <person name="Schmutz J."/>
            <person name="Tran D."/>
            <person name="Hathwaick L.T."/>
            <person name="Yim W.C."/>
            <person name="Jenkins J."/>
            <person name="Mckie-Krisberg Z.M."/>
            <person name="Prochnik S."/>
            <person name="Lindquist E."/>
            <person name="Dockter R.B."/>
            <person name="Adam C."/>
            <person name="Molina H."/>
            <person name="Bunkerborg J."/>
            <person name="Jin E."/>
            <person name="Buchheim M."/>
            <person name="Magnuson J."/>
        </authorList>
    </citation>
    <scope>NUCLEOTIDE SEQUENCE</scope>
    <source>
        <strain evidence="6">CCAP 19/18</strain>
    </source>
</reference>
<evidence type="ECO:0000256" key="1">
    <source>
        <dbReference type="ARBA" id="ARBA00004370"/>
    </source>
</evidence>
<comment type="subcellular location">
    <subcellularLocation>
        <location evidence="1">Membrane</location>
    </subcellularLocation>
</comment>
<accession>A0ABQ7G5U4</accession>
<sequence length="135" mass="14865">MSSRLSSLSADPRRPDLVMPWDREASKAEAEKAGKTDFTKEIIMLLATALAFAAFFMKLRWCGWASALCVCSYLSHAAAMADFRSLAQIATLAISGLGMVYAKPKMERRAVMKEIYALSQTLHDAGQLDSMPKDL</sequence>
<dbReference type="EMBL" id="MU070093">
    <property type="protein sequence ID" value="KAF5829986.1"/>
    <property type="molecule type" value="Genomic_DNA"/>
</dbReference>
<evidence type="ECO:0000256" key="3">
    <source>
        <dbReference type="ARBA" id="ARBA00022989"/>
    </source>
</evidence>
<dbReference type="Pfam" id="PF03669">
    <property type="entry name" value="ASTER"/>
    <property type="match status" value="1"/>
</dbReference>
<dbReference type="Proteomes" id="UP000815325">
    <property type="component" value="Unassembled WGS sequence"/>
</dbReference>
<keyword evidence="2 5" id="KW-0812">Transmembrane</keyword>
<comment type="caution">
    <text evidence="6">The sequence shown here is derived from an EMBL/GenBank/DDBJ whole genome shotgun (WGS) entry which is preliminary data.</text>
</comment>
<keyword evidence="4 5" id="KW-0472">Membrane</keyword>